<sequence length="40" mass="4844">MSHCQNEWYWVIAMALFFLERDVLVDIFLLILSLIWQGTK</sequence>
<organism evidence="2">
    <name type="scientific">marine metagenome</name>
    <dbReference type="NCBI Taxonomy" id="408172"/>
    <lineage>
        <taxon>unclassified sequences</taxon>
        <taxon>metagenomes</taxon>
        <taxon>ecological metagenomes</taxon>
    </lineage>
</organism>
<reference evidence="2" key="1">
    <citation type="submission" date="2018-05" db="EMBL/GenBank/DDBJ databases">
        <authorList>
            <person name="Lanie J.A."/>
            <person name="Ng W.-L."/>
            <person name="Kazmierczak K.M."/>
            <person name="Andrzejewski T.M."/>
            <person name="Davidsen T.M."/>
            <person name="Wayne K.J."/>
            <person name="Tettelin H."/>
            <person name="Glass J.I."/>
            <person name="Rusch D."/>
            <person name="Podicherti R."/>
            <person name="Tsui H.-C.T."/>
            <person name="Winkler M.E."/>
        </authorList>
    </citation>
    <scope>NUCLEOTIDE SEQUENCE</scope>
</reference>
<feature type="transmembrane region" description="Helical" evidence="1">
    <location>
        <begin position="12"/>
        <end position="36"/>
    </location>
</feature>
<dbReference type="EMBL" id="UINC01226147">
    <property type="protein sequence ID" value="SVE56508.1"/>
    <property type="molecule type" value="Genomic_DNA"/>
</dbReference>
<keyword evidence="1" id="KW-0812">Transmembrane</keyword>
<protein>
    <submittedName>
        <fullName evidence="2">Uncharacterized protein</fullName>
    </submittedName>
</protein>
<evidence type="ECO:0000256" key="1">
    <source>
        <dbReference type="SAM" id="Phobius"/>
    </source>
</evidence>
<dbReference type="AlphaFoldDB" id="A0A383EKB1"/>
<accession>A0A383EKB1</accession>
<gene>
    <name evidence="2" type="ORF">METZ01_LOCUS509362</name>
</gene>
<evidence type="ECO:0000313" key="2">
    <source>
        <dbReference type="EMBL" id="SVE56508.1"/>
    </source>
</evidence>
<name>A0A383EKB1_9ZZZZ</name>
<proteinExistence type="predicted"/>
<keyword evidence="1" id="KW-1133">Transmembrane helix</keyword>
<keyword evidence="1" id="KW-0472">Membrane</keyword>